<feature type="transmembrane region" description="Helical" evidence="1">
    <location>
        <begin position="193"/>
        <end position="213"/>
    </location>
</feature>
<organism evidence="2 3">
    <name type="scientific">Spiroplasma eriocheiris</name>
    <dbReference type="NCBI Taxonomy" id="315358"/>
    <lineage>
        <taxon>Bacteria</taxon>
        <taxon>Bacillati</taxon>
        <taxon>Mycoplasmatota</taxon>
        <taxon>Mollicutes</taxon>
        <taxon>Entomoplasmatales</taxon>
        <taxon>Spiroplasmataceae</taxon>
        <taxon>Spiroplasma</taxon>
    </lineage>
</organism>
<dbReference type="KEGG" id="seri:SERIO_v1c03960"/>
<dbReference type="EMBL" id="CP011856">
    <property type="protein sequence ID" value="AKM53976.1"/>
    <property type="molecule type" value="Genomic_DNA"/>
</dbReference>
<sequence>MENANFKTKKKKSTFVGGQYLFLLIFWAIFTAVLIVMLVLFLKERTDINEKNNVNQILTEIKTGSLTDAEIQERYRQLMSISYPLIDFSLMSFNFFGKGNNDVTDWGKAWDQRTVNINMAYSYIFITAVIALIGLCFYITIIIKLYKRRAFEWRYNLITTFPNDYVIFNTRIYLNFVTSLTIVFSFFNFLTTLISLAYGIVLVLVSYFLWYVVGKKTEVLVPHKWWTATNFAFFVTVLLIQNIYTLIKSIFADKFGVDLDLIIQIIFPIGTITVIIAVAIKNMLSTKVTAVRTAVKTIAGKVASFRIFYYSQKEGALEDYTFVSQLPPLVKGPLGAEKISNDEALALMTIVDDTAKFFEQHFTNPKERNYMLYHLFNEITSVEEINEIKENVLKVEAKKAKK</sequence>
<feature type="transmembrane region" description="Helical" evidence="1">
    <location>
        <begin position="20"/>
        <end position="42"/>
    </location>
</feature>
<dbReference type="AlphaFoldDB" id="A0A0H3XJF8"/>
<gene>
    <name evidence="2" type="ORF">SERIO_v1c03960</name>
</gene>
<keyword evidence="1" id="KW-0812">Transmembrane</keyword>
<protein>
    <recommendedName>
        <fullName evidence="4">Transmembrane protein</fullName>
    </recommendedName>
</protein>
<name>A0A0H3XJF8_9MOLU</name>
<dbReference type="PATRIC" id="fig|743698.3.peg.396"/>
<dbReference type="RefSeq" id="WP_236682171.1">
    <property type="nucleotide sequence ID" value="NZ_CP011856.1"/>
</dbReference>
<accession>A0A0H3XJF8</accession>
<feature type="transmembrane region" description="Helical" evidence="1">
    <location>
        <begin position="166"/>
        <end position="187"/>
    </location>
</feature>
<dbReference type="Proteomes" id="UP000035661">
    <property type="component" value="Chromosome"/>
</dbReference>
<evidence type="ECO:0000313" key="2">
    <source>
        <dbReference type="EMBL" id="AKM53976.1"/>
    </source>
</evidence>
<keyword evidence="1" id="KW-0472">Membrane</keyword>
<proteinExistence type="predicted"/>
<reference evidence="2 3" key="1">
    <citation type="journal article" date="2015" name="Genome Biol. Evol.">
        <title>Found and Lost: The Fates of Horizontally Acquired Genes in Arthropod-Symbiotic Spiroplasma.</title>
        <authorList>
            <person name="Lo W.S."/>
            <person name="Gasparich G.E."/>
            <person name="Kuo C.H."/>
        </authorList>
    </citation>
    <scope>NUCLEOTIDE SEQUENCE [LARGE SCALE GENOMIC DNA]</scope>
    <source>
        <strain evidence="3">TDA-040725-5</strain>
    </source>
</reference>
<evidence type="ECO:0008006" key="4">
    <source>
        <dbReference type="Google" id="ProtNLM"/>
    </source>
</evidence>
<feature type="transmembrane region" description="Helical" evidence="1">
    <location>
        <begin position="120"/>
        <end position="146"/>
    </location>
</feature>
<reference evidence="3" key="2">
    <citation type="submission" date="2015-06" db="EMBL/GenBank/DDBJ databases">
        <title>Complete genome sequence of Spiroplasma eriocheiris TDA-040725-5 (DSM 21848).</title>
        <authorList>
            <person name="Lo W.-S."/>
            <person name="Kuo C.-H."/>
        </authorList>
    </citation>
    <scope>NUCLEOTIDE SEQUENCE [LARGE SCALE GENOMIC DNA]</scope>
    <source>
        <strain evidence="3">TDA-040725-5</strain>
    </source>
</reference>
<evidence type="ECO:0000256" key="1">
    <source>
        <dbReference type="SAM" id="Phobius"/>
    </source>
</evidence>
<keyword evidence="3" id="KW-1185">Reference proteome</keyword>
<feature type="transmembrane region" description="Helical" evidence="1">
    <location>
        <begin position="225"/>
        <end position="247"/>
    </location>
</feature>
<keyword evidence="1" id="KW-1133">Transmembrane helix</keyword>
<evidence type="ECO:0000313" key="3">
    <source>
        <dbReference type="Proteomes" id="UP000035661"/>
    </source>
</evidence>
<feature type="transmembrane region" description="Helical" evidence="1">
    <location>
        <begin position="259"/>
        <end position="280"/>
    </location>
</feature>